<gene>
    <name evidence="5" type="primary">iolG</name>
    <name evidence="5" type="ORF">R7226_13530</name>
</gene>
<dbReference type="RefSeq" id="WP_318597701.1">
    <property type="nucleotide sequence ID" value="NZ_JAWSTH010000031.1"/>
</dbReference>
<dbReference type="InterPro" id="IPR036291">
    <property type="entry name" value="NAD(P)-bd_dom_sf"/>
</dbReference>
<dbReference type="InterPro" id="IPR030827">
    <property type="entry name" value="Myo_inos_IolG"/>
</dbReference>
<keyword evidence="6" id="KW-1185">Reference proteome</keyword>
<evidence type="ECO:0000256" key="1">
    <source>
        <dbReference type="ARBA" id="ARBA00010928"/>
    </source>
</evidence>
<dbReference type="Gene3D" id="3.40.50.720">
    <property type="entry name" value="NAD(P)-binding Rossmann-like Domain"/>
    <property type="match status" value="1"/>
</dbReference>
<dbReference type="SUPFAM" id="SSF55347">
    <property type="entry name" value="Glyceraldehyde-3-phosphate dehydrogenase-like, C-terminal domain"/>
    <property type="match status" value="1"/>
</dbReference>
<keyword evidence="2 5" id="KW-0560">Oxidoreductase</keyword>
<accession>A0ABU4HRI4</accession>
<evidence type="ECO:0000259" key="3">
    <source>
        <dbReference type="Pfam" id="PF01408"/>
    </source>
</evidence>
<organism evidence="5 6">
    <name type="scientific">Conexibacter stalactiti</name>
    <dbReference type="NCBI Taxonomy" id="1940611"/>
    <lineage>
        <taxon>Bacteria</taxon>
        <taxon>Bacillati</taxon>
        <taxon>Actinomycetota</taxon>
        <taxon>Thermoleophilia</taxon>
        <taxon>Solirubrobacterales</taxon>
        <taxon>Conexibacteraceae</taxon>
        <taxon>Conexibacter</taxon>
    </lineage>
</organism>
<reference evidence="6" key="1">
    <citation type="submission" date="2023-07" db="EMBL/GenBank/DDBJ databases">
        <title>Conexibacter stalactiti sp. nov., isolated from stalactites in a lava cave and emended description of the genus Conexibacter.</title>
        <authorList>
            <person name="Lee S.D."/>
        </authorList>
    </citation>
    <scope>NUCLEOTIDE SEQUENCE [LARGE SCALE GENOMIC DNA]</scope>
    <source>
        <strain evidence="6">KCTC 39840</strain>
    </source>
</reference>
<dbReference type="EMBL" id="JAWSTH010000031">
    <property type="protein sequence ID" value="MDW5595364.1"/>
    <property type="molecule type" value="Genomic_DNA"/>
</dbReference>
<dbReference type="EC" id="1.1.1.18" evidence="5"/>
<comment type="similarity">
    <text evidence="1">Belongs to the Gfo/Idh/MocA family.</text>
</comment>
<evidence type="ECO:0000259" key="4">
    <source>
        <dbReference type="Pfam" id="PF22725"/>
    </source>
</evidence>
<dbReference type="PANTHER" id="PTHR42840:SF3">
    <property type="entry name" value="BINDING ROSSMANN FOLD OXIDOREDUCTASE, PUTATIVE (AFU_ORTHOLOGUE AFUA_2G10240)-RELATED"/>
    <property type="match status" value="1"/>
</dbReference>
<protein>
    <submittedName>
        <fullName evidence="5">Inositol 2-dehydrogenase</fullName>
        <ecNumber evidence="5">1.1.1.18</ecNumber>
    </submittedName>
</protein>
<dbReference type="PANTHER" id="PTHR42840">
    <property type="entry name" value="NAD(P)-BINDING ROSSMANN-FOLD SUPERFAMILY PROTEIN-RELATED"/>
    <property type="match status" value="1"/>
</dbReference>
<evidence type="ECO:0000313" key="6">
    <source>
        <dbReference type="Proteomes" id="UP001284601"/>
    </source>
</evidence>
<proteinExistence type="inferred from homology"/>
<feature type="domain" description="GFO/IDH/MocA-like oxidoreductase" evidence="4">
    <location>
        <begin position="145"/>
        <end position="264"/>
    </location>
</feature>
<dbReference type="Proteomes" id="UP001284601">
    <property type="component" value="Unassembled WGS sequence"/>
</dbReference>
<evidence type="ECO:0000313" key="5">
    <source>
        <dbReference type="EMBL" id="MDW5595364.1"/>
    </source>
</evidence>
<comment type="caution">
    <text evidence="5">The sequence shown here is derived from an EMBL/GenBank/DDBJ whole genome shotgun (WGS) entry which is preliminary data.</text>
</comment>
<reference evidence="5 6" key="2">
    <citation type="submission" date="2023-10" db="EMBL/GenBank/DDBJ databases">
        <authorList>
            <person name="Han X.F."/>
        </authorList>
    </citation>
    <scope>NUCLEOTIDE SEQUENCE [LARGE SCALE GENOMIC DNA]</scope>
    <source>
        <strain evidence="5 6">KCTC 39840</strain>
    </source>
</reference>
<sequence length="363" mass="37776">MSAATAAPLPIAADGELRVGVLGVGRIGRMHAELLHRQVGGARVSRIHDAYAPAAAAVGTQLGVAVSDSTAALLAADDVDAVAICTSTDTHVELIVAAAQAGKAIFCEKPISLDLAEMDRALAAVEAAGVPFQIGFNRRFDPAHASVRAAVVDGTVGDPQIVRISSRDPEPPPLEYVRHSGGIFLDMTIHDFDMARFVTGSEVVSVSAQGALRIRPEFAEAGDVDTAVVTLQHENGCLTTIDNSRQAAYGYDQRVEVHGSRGMAASEDPRAHTGIVRTAAGEHAPSLPHFFVDRYTVAYLAQWQAFVAALRDGRTPPVTAADGRAPLAIGLAAGRSLRERRPVSLAEIEADAASASGSNGASA</sequence>
<dbReference type="GO" id="GO:0050112">
    <property type="term" value="F:inositol 2-dehydrogenase (NAD+) activity"/>
    <property type="evidence" value="ECO:0007669"/>
    <property type="project" value="UniProtKB-EC"/>
</dbReference>
<dbReference type="InterPro" id="IPR055170">
    <property type="entry name" value="GFO_IDH_MocA-like_dom"/>
</dbReference>
<dbReference type="Pfam" id="PF22725">
    <property type="entry name" value="GFO_IDH_MocA_C3"/>
    <property type="match status" value="1"/>
</dbReference>
<dbReference type="NCBIfam" id="TIGR04380">
    <property type="entry name" value="myo_inos_iolG"/>
    <property type="match status" value="1"/>
</dbReference>
<feature type="domain" description="Gfo/Idh/MocA-like oxidoreductase N-terminal" evidence="3">
    <location>
        <begin position="17"/>
        <end position="136"/>
    </location>
</feature>
<dbReference type="Gene3D" id="3.30.360.10">
    <property type="entry name" value="Dihydrodipicolinate Reductase, domain 2"/>
    <property type="match status" value="1"/>
</dbReference>
<evidence type="ECO:0000256" key="2">
    <source>
        <dbReference type="ARBA" id="ARBA00023002"/>
    </source>
</evidence>
<dbReference type="Pfam" id="PF01408">
    <property type="entry name" value="GFO_IDH_MocA"/>
    <property type="match status" value="1"/>
</dbReference>
<name>A0ABU4HRI4_9ACTN</name>
<dbReference type="InterPro" id="IPR000683">
    <property type="entry name" value="Gfo/Idh/MocA-like_OxRdtase_N"/>
</dbReference>
<dbReference type="SUPFAM" id="SSF51735">
    <property type="entry name" value="NAD(P)-binding Rossmann-fold domains"/>
    <property type="match status" value="1"/>
</dbReference>